<sequence>MAARFAHYGGKWWGKQGQLAAIASGAAACSVAARSPKASQAEAKDSGPQGKACTQQIAANLQPYHLATWQSGSCGLVKEREVNKFLNPMAVAWPEMNFLNPDELVMGHIILNDSKKASRPGALSEGCVRGNACKDVYFNPGEVKAAIVTCGGL</sequence>
<proteinExistence type="predicted"/>
<dbReference type="AlphaFoldDB" id="A0A813KV07"/>
<evidence type="ECO:0000313" key="2">
    <source>
        <dbReference type="Proteomes" id="UP000626109"/>
    </source>
</evidence>
<protein>
    <submittedName>
        <fullName evidence="1">Uncharacterized protein</fullName>
    </submittedName>
</protein>
<reference evidence="1" key="1">
    <citation type="submission" date="2021-02" db="EMBL/GenBank/DDBJ databases">
        <authorList>
            <person name="Dougan E. K."/>
            <person name="Rhodes N."/>
            <person name="Thang M."/>
            <person name="Chan C."/>
        </authorList>
    </citation>
    <scope>NUCLEOTIDE SEQUENCE</scope>
</reference>
<evidence type="ECO:0000313" key="1">
    <source>
        <dbReference type="EMBL" id="CAE8709011.1"/>
    </source>
</evidence>
<dbReference type="EMBL" id="CAJNNW010031777">
    <property type="protein sequence ID" value="CAE8709011.1"/>
    <property type="molecule type" value="Genomic_DNA"/>
</dbReference>
<dbReference type="PROSITE" id="PS51257">
    <property type="entry name" value="PROKAR_LIPOPROTEIN"/>
    <property type="match status" value="1"/>
</dbReference>
<comment type="caution">
    <text evidence="1">The sequence shown here is derived from an EMBL/GenBank/DDBJ whole genome shotgun (WGS) entry which is preliminary data.</text>
</comment>
<gene>
    <name evidence="1" type="ORF">PGLA2088_LOCUS35220</name>
</gene>
<dbReference type="Proteomes" id="UP000626109">
    <property type="component" value="Unassembled WGS sequence"/>
</dbReference>
<feature type="non-terminal residue" evidence="1">
    <location>
        <position position="1"/>
    </location>
</feature>
<name>A0A813KV07_POLGL</name>
<accession>A0A813KV07</accession>
<organism evidence="1 2">
    <name type="scientific">Polarella glacialis</name>
    <name type="common">Dinoflagellate</name>
    <dbReference type="NCBI Taxonomy" id="89957"/>
    <lineage>
        <taxon>Eukaryota</taxon>
        <taxon>Sar</taxon>
        <taxon>Alveolata</taxon>
        <taxon>Dinophyceae</taxon>
        <taxon>Suessiales</taxon>
        <taxon>Suessiaceae</taxon>
        <taxon>Polarella</taxon>
    </lineage>
</organism>
<feature type="non-terminal residue" evidence="1">
    <location>
        <position position="153"/>
    </location>
</feature>